<name>X1SM91_9ZZZZ</name>
<organism evidence="2">
    <name type="scientific">marine sediment metagenome</name>
    <dbReference type="NCBI Taxonomy" id="412755"/>
    <lineage>
        <taxon>unclassified sequences</taxon>
        <taxon>metagenomes</taxon>
        <taxon>ecological metagenomes</taxon>
    </lineage>
</organism>
<protein>
    <recommendedName>
        <fullName evidence="1">Peptidase MA-like domain-containing protein</fullName>
    </recommendedName>
</protein>
<evidence type="ECO:0000313" key="2">
    <source>
        <dbReference type="EMBL" id="GAI94048.1"/>
    </source>
</evidence>
<dbReference type="EMBL" id="BARW01023296">
    <property type="protein sequence ID" value="GAI94048.1"/>
    <property type="molecule type" value="Genomic_DNA"/>
</dbReference>
<dbReference type="InterPro" id="IPR039568">
    <property type="entry name" value="Peptidase_MA-like_dom"/>
</dbReference>
<feature type="non-terminal residue" evidence="2">
    <location>
        <position position="1"/>
    </location>
</feature>
<evidence type="ECO:0000259" key="1">
    <source>
        <dbReference type="Pfam" id="PF13485"/>
    </source>
</evidence>
<feature type="domain" description="Peptidase MA-like" evidence="1">
    <location>
        <begin position="127"/>
        <end position="265"/>
    </location>
</feature>
<dbReference type="Pfam" id="PF13485">
    <property type="entry name" value="Peptidase_MA_2"/>
    <property type="match status" value="1"/>
</dbReference>
<sequence length="266" mass="29513">AEFPSRLSFNLAAQSDVNITDIRLCYTVDRASFAQVTSEVYIEFAPDTTVDVSWALEMVKIGGLPPGSSVDYWWVVEDASGGRIETAPSRVQFDDNRHSWHSLTEGEVTIYWYKGNDSFAREIMLSAQQALARLAEDTGAELEKPVKLYIYASAQDLRGAMIYPQEWTGGVAFTRYGIIAIGIASDNLDWGKRAIAHELTHLVIHQMTLNPYNDLPTWLDEGLAMHTEGALELGYTAYLNEAIAEGSLISVRSLSSPFSAYTEQSL</sequence>
<proteinExistence type="predicted"/>
<gene>
    <name evidence="2" type="ORF">S12H4_38669</name>
</gene>
<accession>X1SM91</accession>
<reference evidence="2" key="1">
    <citation type="journal article" date="2014" name="Front. Microbiol.">
        <title>High frequency of phylogenetically diverse reductive dehalogenase-homologous genes in deep subseafloor sedimentary metagenomes.</title>
        <authorList>
            <person name="Kawai M."/>
            <person name="Futagami T."/>
            <person name="Toyoda A."/>
            <person name="Takaki Y."/>
            <person name="Nishi S."/>
            <person name="Hori S."/>
            <person name="Arai W."/>
            <person name="Tsubouchi T."/>
            <person name="Morono Y."/>
            <person name="Uchiyama I."/>
            <person name="Ito T."/>
            <person name="Fujiyama A."/>
            <person name="Inagaki F."/>
            <person name="Takami H."/>
        </authorList>
    </citation>
    <scope>NUCLEOTIDE SEQUENCE</scope>
    <source>
        <strain evidence="2">Expedition CK06-06</strain>
    </source>
</reference>
<comment type="caution">
    <text evidence="2">The sequence shown here is derived from an EMBL/GenBank/DDBJ whole genome shotgun (WGS) entry which is preliminary data.</text>
</comment>
<dbReference type="AlphaFoldDB" id="X1SM91"/>
<feature type="non-terminal residue" evidence="2">
    <location>
        <position position="266"/>
    </location>
</feature>